<sequence length="120" mass="14581">MQTHYGPSPKGSLLYSRFFSSFTQKETTMARISLPIFDVRVQFEKEWMPKMKKHELEDYKRYLKGEYYEDLYDFPHGQLRSKPKEKVSTTELFMLLIGNFKKKLDFISNLRKKRLRTILW</sequence>
<dbReference type="AlphaFoldDB" id="A0A8X6LVE7"/>
<dbReference type="Proteomes" id="UP000887116">
    <property type="component" value="Unassembled WGS sequence"/>
</dbReference>
<proteinExistence type="predicted"/>
<evidence type="ECO:0000313" key="2">
    <source>
        <dbReference type="Proteomes" id="UP000887116"/>
    </source>
</evidence>
<name>A0A8X6LVE7_TRICU</name>
<dbReference type="EMBL" id="BMAO01028026">
    <property type="protein sequence ID" value="GFR21414.1"/>
    <property type="molecule type" value="Genomic_DNA"/>
</dbReference>
<keyword evidence="2" id="KW-1185">Reference proteome</keyword>
<comment type="caution">
    <text evidence="1">The sequence shown here is derived from an EMBL/GenBank/DDBJ whole genome shotgun (WGS) entry which is preliminary data.</text>
</comment>
<evidence type="ECO:0000313" key="1">
    <source>
        <dbReference type="EMBL" id="GFR21414.1"/>
    </source>
</evidence>
<accession>A0A8X6LVE7</accession>
<reference evidence="1" key="1">
    <citation type="submission" date="2020-07" db="EMBL/GenBank/DDBJ databases">
        <title>Multicomponent nature underlies the extraordinary mechanical properties of spider dragline silk.</title>
        <authorList>
            <person name="Kono N."/>
            <person name="Nakamura H."/>
            <person name="Mori M."/>
            <person name="Yoshida Y."/>
            <person name="Ohtoshi R."/>
            <person name="Malay A.D."/>
            <person name="Moran D.A.P."/>
            <person name="Tomita M."/>
            <person name="Numata K."/>
            <person name="Arakawa K."/>
        </authorList>
    </citation>
    <scope>NUCLEOTIDE SEQUENCE</scope>
</reference>
<organism evidence="1 2">
    <name type="scientific">Trichonephila clavata</name>
    <name type="common">Joro spider</name>
    <name type="synonym">Nephila clavata</name>
    <dbReference type="NCBI Taxonomy" id="2740835"/>
    <lineage>
        <taxon>Eukaryota</taxon>
        <taxon>Metazoa</taxon>
        <taxon>Ecdysozoa</taxon>
        <taxon>Arthropoda</taxon>
        <taxon>Chelicerata</taxon>
        <taxon>Arachnida</taxon>
        <taxon>Araneae</taxon>
        <taxon>Araneomorphae</taxon>
        <taxon>Entelegynae</taxon>
        <taxon>Araneoidea</taxon>
        <taxon>Nephilidae</taxon>
        <taxon>Trichonephila</taxon>
    </lineage>
</organism>
<gene>
    <name evidence="1" type="ORF">TNCT_418371</name>
</gene>
<protein>
    <submittedName>
        <fullName evidence="1">Uncharacterized protein</fullName>
    </submittedName>
</protein>